<reference evidence="2" key="1">
    <citation type="submission" date="2006-10" db="EMBL/GenBank/DDBJ databases">
        <authorList>
            <person name="Amadeo P."/>
            <person name="Zhao Q."/>
            <person name="Wortman J."/>
            <person name="Fraser-Liggett C."/>
            <person name="Carlton J."/>
        </authorList>
    </citation>
    <scope>NUCLEOTIDE SEQUENCE</scope>
    <source>
        <strain evidence="2">G3</strain>
    </source>
</reference>
<keyword evidence="1" id="KW-0812">Transmembrane</keyword>
<dbReference type="OMA" id="ANCISHF"/>
<feature type="transmembrane region" description="Helical" evidence="1">
    <location>
        <begin position="28"/>
        <end position="45"/>
    </location>
</feature>
<organism evidence="2 3">
    <name type="scientific">Trichomonas vaginalis (strain ATCC PRA-98 / G3)</name>
    <dbReference type="NCBI Taxonomy" id="412133"/>
    <lineage>
        <taxon>Eukaryota</taxon>
        <taxon>Metamonada</taxon>
        <taxon>Parabasalia</taxon>
        <taxon>Trichomonadida</taxon>
        <taxon>Trichomonadidae</taxon>
        <taxon>Trichomonas</taxon>
    </lineage>
</organism>
<evidence type="ECO:0000256" key="1">
    <source>
        <dbReference type="SAM" id="Phobius"/>
    </source>
</evidence>
<dbReference type="OrthoDB" id="409243at2759"/>
<dbReference type="EMBL" id="DS113195">
    <property type="protein sequence ID" value="EAY20725.1"/>
    <property type="molecule type" value="Genomic_DNA"/>
</dbReference>
<name>A2DFM2_TRIV3</name>
<gene>
    <name evidence="2" type="ORF">TVAG_391090</name>
</gene>
<feature type="transmembrane region" description="Helical" evidence="1">
    <location>
        <begin position="188"/>
        <end position="210"/>
    </location>
</feature>
<feature type="transmembrane region" description="Helical" evidence="1">
    <location>
        <begin position="65"/>
        <end position="85"/>
    </location>
</feature>
<feature type="transmembrane region" description="Helical" evidence="1">
    <location>
        <begin position="124"/>
        <end position="146"/>
    </location>
</feature>
<dbReference type="AlphaFoldDB" id="A2DFM2"/>
<evidence type="ECO:0000313" key="2">
    <source>
        <dbReference type="EMBL" id="EAY20725.1"/>
    </source>
</evidence>
<dbReference type="Proteomes" id="UP000001542">
    <property type="component" value="Unassembled WGS sequence"/>
</dbReference>
<dbReference type="SUPFAM" id="SSF103473">
    <property type="entry name" value="MFS general substrate transporter"/>
    <property type="match status" value="1"/>
</dbReference>
<dbReference type="KEGG" id="tva:5466280"/>
<feature type="transmembrane region" description="Helical" evidence="1">
    <location>
        <begin position="97"/>
        <end position="118"/>
    </location>
</feature>
<proteinExistence type="predicted"/>
<keyword evidence="1" id="KW-0472">Membrane</keyword>
<feature type="transmembrane region" description="Helical" evidence="1">
    <location>
        <begin position="311"/>
        <end position="328"/>
    </location>
</feature>
<protein>
    <recommendedName>
        <fullName evidence="4">Major Facilitator Superfamily protein</fullName>
    </recommendedName>
</protein>
<evidence type="ECO:0000313" key="3">
    <source>
        <dbReference type="Proteomes" id="UP000001542"/>
    </source>
</evidence>
<reference evidence="2" key="2">
    <citation type="journal article" date="2007" name="Science">
        <title>Draft genome sequence of the sexually transmitted pathogen Trichomonas vaginalis.</title>
        <authorList>
            <person name="Carlton J.M."/>
            <person name="Hirt R.P."/>
            <person name="Silva J.C."/>
            <person name="Delcher A.L."/>
            <person name="Schatz M."/>
            <person name="Zhao Q."/>
            <person name="Wortman J.R."/>
            <person name="Bidwell S.L."/>
            <person name="Alsmark U.C.M."/>
            <person name="Besteiro S."/>
            <person name="Sicheritz-Ponten T."/>
            <person name="Noel C.J."/>
            <person name="Dacks J.B."/>
            <person name="Foster P.G."/>
            <person name="Simillion C."/>
            <person name="Van de Peer Y."/>
            <person name="Miranda-Saavedra D."/>
            <person name="Barton G.J."/>
            <person name="Westrop G.D."/>
            <person name="Mueller S."/>
            <person name="Dessi D."/>
            <person name="Fiori P.L."/>
            <person name="Ren Q."/>
            <person name="Paulsen I."/>
            <person name="Zhang H."/>
            <person name="Bastida-Corcuera F.D."/>
            <person name="Simoes-Barbosa A."/>
            <person name="Brown M.T."/>
            <person name="Hayes R.D."/>
            <person name="Mukherjee M."/>
            <person name="Okumura C.Y."/>
            <person name="Schneider R."/>
            <person name="Smith A.J."/>
            <person name="Vanacova S."/>
            <person name="Villalvazo M."/>
            <person name="Haas B.J."/>
            <person name="Pertea M."/>
            <person name="Feldblyum T.V."/>
            <person name="Utterback T.R."/>
            <person name="Shu C.L."/>
            <person name="Osoegawa K."/>
            <person name="de Jong P.J."/>
            <person name="Hrdy I."/>
            <person name="Horvathova L."/>
            <person name="Zubacova Z."/>
            <person name="Dolezal P."/>
            <person name="Malik S.B."/>
            <person name="Logsdon J.M. Jr."/>
            <person name="Henze K."/>
            <person name="Gupta A."/>
            <person name="Wang C.C."/>
            <person name="Dunne R.L."/>
            <person name="Upcroft J.A."/>
            <person name="Upcroft P."/>
            <person name="White O."/>
            <person name="Salzberg S.L."/>
            <person name="Tang P."/>
            <person name="Chiu C.-H."/>
            <person name="Lee Y.-S."/>
            <person name="Embley T.M."/>
            <person name="Coombs G.H."/>
            <person name="Mottram J.C."/>
            <person name="Tachezy J."/>
            <person name="Fraser-Liggett C.M."/>
            <person name="Johnson P.J."/>
        </authorList>
    </citation>
    <scope>NUCLEOTIDE SEQUENCE [LARGE SCALE GENOMIC DNA]</scope>
    <source>
        <strain evidence="2">G3</strain>
    </source>
</reference>
<evidence type="ECO:0008006" key="4">
    <source>
        <dbReference type="Google" id="ProtNLM"/>
    </source>
</evidence>
<accession>A2DFM2</accession>
<dbReference type="InterPro" id="IPR036259">
    <property type="entry name" value="MFS_trans_sf"/>
</dbReference>
<feature type="transmembrane region" description="Helical" evidence="1">
    <location>
        <begin position="158"/>
        <end position="182"/>
    </location>
</feature>
<keyword evidence="3" id="KW-1185">Reference proteome</keyword>
<keyword evidence="1" id="KW-1133">Transmembrane helix</keyword>
<dbReference type="RefSeq" id="XP_001581711.1">
    <property type="nucleotide sequence ID" value="XM_001581661.1"/>
</dbReference>
<dbReference type="VEuPathDB" id="TrichDB:TVAGG3_0323890"/>
<feature type="transmembrane region" description="Helical" evidence="1">
    <location>
        <begin position="239"/>
        <end position="265"/>
    </location>
</feature>
<feature type="transmembrane region" description="Helical" evidence="1">
    <location>
        <begin position="271"/>
        <end position="290"/>
    </location>
</feature>
<sequence length="400" mass="44726">MTSSVSSDMLLATNTEDTVKKTTFKTSFLITLPVFMGYACCFSLQHRLSFIFGLTEGASGDPLSYKYGVAASLVYGFNLIFRVLGHNIVFGCLPPKWRVTVALCSMIIGMSLFVFLSYQKYPNIAWAYFPFAFCGVCEGSYGPNMLNVVNELGDTRLYVVLAMPVGVACVTILGFALMGFGMPFQWCYIATGVCLILGIIIYHLTVFPAASKLGSHQSNFSLRDFGRDLLCIGDWFPKIWFCSLVFLLNMVCLALFNPGCTLYVYESRVTFHLFGFTVNHDIFILLYNICSFVGDFVSRKVMNKKRIINPIWFFFMLCFGFALNISLIPEIVPFAAFCFSWANGGLYVQCTKLIGLLFEEKYHLTATSTWLFIGDAGSFSGANIVQLLRPAIGAIKKRMF</sequence>
<dbReference type="VEuPathDB" id="TrichDB:TVAG_391090"/>
<dbReference type="InParanoid" id="A2DFM2"/>